<evidence type="ECO:0000256" key="13">
    <source>
        <dbReference type="ARBA" id="ARBA00025698"/>
    </source>
</evidence>
<dbReference type="GO" id="GO:0007283">
    <property type="term" value="P:spermatogenesis"/>
    <property type="evidence" value="ECO:0007669"/>
    <property type="project" value="UniProtKB-KW"/>
</dbReference>
<evidence type="ECO:0000256" key="15">
    <source>
        <dbReference type="SAM" id="MobiDB-lite"/>
    </source>
</evidence>
<reference evidence="18" key="1">
    <citation type="submission" date="2025-08" db="UniProtKB">
        <authorList>
            <consortium name="Ensembl"/>
        </authorList>
    </citation>
    <scope>IDENTIFICATION</scope>
</reference>
<evidence type="ECO:0000256" key="12">
    <source>
        <dbReference type="ARBA" id="ARBA00023254"/>
    </source>
</evidence>
<name>A0A8C9DJP5_PROSS</name>
<comment type="function">
    <text evidence="13">Plays a central role during spermatogenesis by repressing transposable elements and preventing their mobilization, which is essential for the germline integrity. Acts via the piRNA metabolic process, which mediates the repression of transposable elements during meiosis by forming complexes composed of piRNAs and Piwi proteins and governs the methylation and subsequent repression of transposons. Its association with piP-bodies suggests a participation in the secondary piRNAs metabolic process. Required for the localization of germ-cell factors to the meiotic nuage.</text>
</comment>
<keyword evidence="10" id="KW-0943">RNA-mediated gene silencing</keyword>
<accession>A0A8C9DJP5</accession>
<dbReference type="InterPro" id="IPR009071">
    <property type="entry name" value="HMG_box_dom"/>
</dbReference>
<evidence type="ECO:0000256" key="10">
    <source>
        <dbReference type="ARBA" id="ARBA00023158"/>
    </source>
</evidence>
<dbReference type="AlphaFoldDB" id="A0A8C9DJP5"/>
<evidence type="ECO:0000256" key="8">
    <source>
        <dbReference type="ARBA" id="ARBA00022871"/>
    </source>
</evidence>
<evidence type="ECO:0000256" key="2">
    <source>
        <dbReference type="ARBA" id="ARBA00004496"/>
    </source>
</evidence>
<keyword evidence="6" id="KW-0963">Cytoplasm</keyword>
<evidence type="ECO:0000259" key="17">
    <source>
        <dbReference type="Pfam" id="PF13017"/>
    </source>
</evidence>
<proteinExistence type="inferred from homology"/>
<dbReference type="FunFam" id="1.10.30.10:FF:000035">
    <property type="entry name" value="Maelstrom spermatogenic transposon silencer"/>
    <property type="match status" value="1"/>
</dbReference>
<dbReference type="GO" id="GO:0007140">
    <property type="term" value="P:male meiotic nuclear division"/>
    <property type="evidence" value="ECO:0007669"/>
    <property type="project" value="TreeGrafter"/>
</dbReference>
<dbReference type="Pfam" id="PF09011">
    <property type="entry name" value="HMG_box_2"/>
    <property type="match status" value="1"/>
</dbReference>
<keyword evidence="19" id="KW-1185">Reference proteome</keyword>
<dbReference type="InterPro" id="IPR036910">
    <property type="entry name" value="HMG_box_dom_sf"/>
</dbReference>
<evidence type="ECO:0000256" key="4">
    <source>
        <dbReference type="ARBA" id="ARBA00021076"/>
    </source>
</evidence>
<keyword evidence="7" id="KW-0221">Differentiation</keyword>
<sequence length="416" mass="47245">MPNRRASRNAYYFFVQEKIPELRRRGLPVARVADAIPYCSPDWALLREEEKEKYAEMAREWRAAQGKDSGPSEKQKPVSTPLRRPGMLVPKQNVSLPDMSSLSLKSDQALLGGIFYFLNIFSHGELPPHCEQRFLPCEIGCVKYSLQEGVMPVRVDGDSSHKIPISNFESGHDQATVLQNLYRFIHPYPGSWPPIYCKSDDRARVNWCLKHMAKASEIRQDLELLTVEDLVVGIYQQKFLKEPSKTWVRSLLDVAMWDYSSNTRCKWHEENDILFCALAVCRKIAYCISNSLATLFGIQLTEAHVPLQDYEASNSVTPKMVVLDAGRYQKLRVESPGFSHFNYSNQEQRSNTPIGDYPSGVKISGQNSSVRGRGITRLLESISNSSSNIHKFSNCETSLSPYMSQKDGYKSFSSFS</sequence>
<evidence type="ECO:0000256" key="11">
    <source>
        <dbReference type="ARBA" id="ARBA00023242"/>
    </source>
</evidence>
<feature type="domain" description="Maelstrom" evidence="17">
    <location>
        <begin position="158"/>
        <end position="308"/>
    </location>
</feature>
<keyword evidence="5" id="KW-0217">Developmental protein</keyword>
<dbReference type="GO" id="GO:0045892">
    <property type="term" value="P:negative regulation of DNA-templated transcription"/>
    <property type="evidence" value="ECO:0007669"/>
    <property type="project" value="TreeGrafter"/>
</dbReference>
<evidence type="ECO:0000259" key="16">
    <source>
        <dbReference type="Pfam" id="PF09011"/>
    </source>
</evidence>
<evidence type="ECO:0000256" key="1">
    <source>
        <dbReference type="ARBA" id="ARBA00004123"/>
    </source>
</evidence>
<dbReference type="PANTHER" id="PTHR21358">
    <property type="entry name" value="PROTEIN MAELSTROM HOMOLOG"/>
    <property type="match status" value="1"/>
</dbReference>
<dbReference type="SUPFAM" id="SSF47095">
    <property type="entry name" value="HMG-box"/>
    <property type="match status" value="1"/>
</dbReference>
<reference evidence="18" key="2">
    <citation type="submission" date="2025-09" db="UniProtKB">
        <authorList>
            <consortium name="Ensembl"/>
        </authorList>
    </citation>
    <scope>IDENTIFICATION</scope>
</reference>
<dbReference type="GO" id="GO:0043186">
    <property type="term" value="C:P granule"/>
    <property type="evidence" value="ECO:0007669"/>
    <property type="project" value="TreeGrafter"/>
</dbReference>
<dbReference type="GO" id="GO:0043565">
    <property type="term" value="F:sequence-specific DNA binding"/>
    <property type="evidence" value="ECO:0007669"/>
    <property type="project" value="TreeGrafter"/>
</dbReference>
<keyword evidence="12" id="KW-0469">Meiosis</keyword>
<dbReference type="Pfam" id="PF13017">
    <property type="entry name" value="Maelstrom"/>
    <property type="match status" value="1"/>
</dbReference>
<dbReference type="GO" id="GO:0030154">
    <property type="term" value="P:cell differentiation"/>
    <property type="evidence" value="ECO:0007669"/>
    <property type="project" value="UniProtKB-KW"/>
</dbReference>
<evidence type="ECO:0000256" key="3">
    <source>
        <dbReference type="ARBA" id="ARBA00007057"/>
    </source>
</evidence>
<dbReference type="GO" id="GO:0034587">
    <property type="term" value="P:piRNA processing"/>
    <property type="evidence" value="ECO:0007669"/>
    <property type="project" value="TreeGrafter"/>
</dbReference>
<dbReference type="PANTHER" id="PTHR21358:SF4">
    <property type="entry name" value="PROTEIN MAELSTROM HOMOLOG"/>
    <property type="match status" value="1"/>
</dbReference>
<keyword evidence="9" id="KW-0238">DNA-binding</keyword>
<feature type="domain" description="HMG box" evidence="16">
    <location>
        <begin position="2"/>
        <end position="71"/>
    </location>
</feature>
<comment type="subunit">
    <text evidence="14">Interacts with SMARCB1, SIN3B and DDX4. Interacts with piRNA-associated proteins TDRD1, PIWIL1 and PIWIL2. Interacts with TEX19.</text>
</comment>
<evidence type="ECO:0000256" key="5">
    <source>
        <dbReference type="ARBA" id="ARBA00022473"/>
    </source>
</evidence>
<evidence type="ECO:0000256" key="6">
    <source>
        <dbReference type="ARBA" id="ARBA00022490"/>
    </source>
</evidence>
<dbReference type="GeneTree" id="ENSGT00390000003645"/>
<evidence type="ECO:0000313" key="18">
    <source>
        <dbReference type="Ensembl" id="ENSPSMP00000014201.1"/>
    </source>
</evidence>
<dbReference type="InterPro" id="IPR039259">
    <property type="entry name" value="Protein_maelstrom"/>
</dbReference>
<dbReference type="InterPro" id="IPR024970">
    <property type="entry name" value="Maelstrom"/>
</dbReference>
<evidence type="ECO:0000313" key="19">
    <source>
        <dbReference type="Proteomes" id="UP000694414"/>
    </source>
</evidence>
<keyword evidence="8" id="KW-0744">Spermatogenesis</keyword>
<gene>
    <name evidence="18" type="primary">MAEL</name>
</gene>
<dbReference type="GO" id="GO:0060964">
    <property type="term" value="P:regulation of miRNA-mediated gene silencing"/>
    <property type="evidence" value="ECO:0007669"/>
    <property type="project" value="InterPro"/>
</dbReference>
<organism evidence="18 19">
    <name type="scientific">Prolemur simus</name>
    <name type="common">Greater bamboo lemur</name>
    <name type="synonym">Hapalemur simus</name>
    <dbReference type="NCBI Taxonomy" id="1328070"/>
    <lineage>
        <taxon>Eukaryota</taxon>
        <taxon>Metazoa</taxon>
        <taxon>Chordata</taxon>
        <taxon>Craniata</taxon>
        <taxon>Vertebrata</taxon>
        <taxon>Euteleostomi</taxon>
        <taxon>Mammalia</taxon>
        <taxon>Eutheria</taxon>
        <taxon>Euarchontoglires</taxon>
        <taxon>Primates</taxon>
        <taxon>Strepsirrhini</taxon>
        <taxon>Lemuriformes</taxon>
        <taxon>Lemuridae</taxon>
        <taxon>Prolemur</taxon>
    </lineage>
</organism>
<dbReference type="CDD" id="cd21992">
    <property type="entry name" value="HMG-box_MAEL"/>
    <property type="match status" value="1"/>
</dbReference>
<protein>
    <recommendedName>
        <fullName evidence="4">Protein maelstrom homolog</fullName>
    </recommendedName>
</protein>
<evidence type="ECO:0000256" key="9">
    <source>
        <dbReference type="ARBA" id="ARBA00023125"/>
    </source>
</evidence>
<dbReference type="GO" id="GO:0005634">
    <property type="term" value="C:nucleus"/>
    <property type="evidence" value="ECO:0007669"/>
    <property type="project" value="UniProtKB-SubCell"/>
</dbReference>
<evidence type="ECO:0000256" key="14">
    <source>
        <dbReference type="ARBA" id="ARBA00062354"/>
    </source>
</evidence>
<feature type="region of interest" description="Disordered" evidence="15">
    <location>
        <begin position="62"/>
        <end position="90"/>
    </location>
</feature>
<dbReference type="Gene3D" id="1.10.30.10">
    <property type="entry name" value="High mobility group box domain"/>
    <property type="match status" value="1"/>
</dbReference>
<comment type="subcellular location">
    <subcellularLocation>
        <location evidence="2">Cytoplasm</location>
    </subcellularLocation>
    <subcellularLocation>
        <location evidence="1">Nucleus</location>
    </subcellularLocation>
</comment>
<comment type="similarity">
    <text evidence="3">Belongs to the maelstrom family.</text>
</comment>
<dbReference type="Proteomes" id="UP000694414">
    <property type="component" value="Unplaced"/>
</dbReference>
<keyword evidence="11" id="KW-0539">Nucleus</keyword>
<dbReference type="Ensembl" id="ENSPSMT00000016511.1">
    <property type="protein sequence ID" value="ENSPSMP00000014201.1"/>
    <property type="gene ID" value="ENSPSMG00000010178.1"/>
</dbReference>
<evidence type="ECO:0000256" key="7">
    <source>
        <dbReference type="ARBA" id="ARBA00022782"/>
    </source>
</evidence>